<evidence type="ECO:0000256" key="1">
    <source>
        <dbReference type="ARBA" id="ARBA00023125"/>
    </source>
</evidence>
<proteinExistence type="predicted"/>
<gene>
    <name evidence="4" type="ORF">JK634_02020</name>
</gene>
<feature type="domain" description="HTH tetR-type" evidence="3">
    <location>
        <begin position="9"/>
        <end position="69"/>
    </location>
</feature>
<dbReference type="PANTHER" id="PTHR30055">
    <property type="entry name" value="HTH-TYPE TRANSCRIPTIONAL REGULATOR RUTR"/>
    <property type="match status" value="1"/>
</dbReference>
<accession>A0A937FAJ7</accession>
<dbReference type="Proteomes" id="UP000623681">
    <property type="component" value="Unassembled WGS sequence"/>
</dbReference>
<organism evidence="4 5">
    <name type="scientific">Clostridium paridis</name>
    <dbReference type="NCBI Taxonomy" id="2803863"/>
    <lineage>
        <taxon>Bacteria</taxon>
        <taxon>Bacillati</taxon>
        <taxon>Bacillota</taxon>
        <taxon>Clostridia</taxon>
        <taxon>Eubacteriales</taxon>
        <taxon>Clostridiaceae</taxon>
        <taxon>Clostridium</taxon>
    </lineage>
</organism>
<dbReference type="PANTHER" id="PTHR30055:SF148">
    <property type="entry name" value="TETR-FAMILY TRANSCRIPTIONAL REGULATOR"/>
    <property type="match status" value="1"/>
</dbReference>
<dbReference type="InterPro" id="IPR050109">
    <property type="entry name" value="HTH-type_TetR-like_transc_reg"/>
</dbReference>
<evidence type="ECO:0000313" key="4">
    <source>
        <dbReference type="EMBL" id="MBL4930575.1"/>
    </source>
</evidence>
<comment type="caution">
    <text evidence="4">The sequence shown here is derived from an EMBL/GenBank/DDBJ whole genome shotgun (WGS) entry which is preliminary data.</text>
</comment>
<keyword evidence="5" id="KW-1185">Reference proteome</keyword>
<evidence type="ECO:0000259" key="3">
    <source>
        <dbReference type="PROSITE" id="PS50977"/>
    </source>
</evidence>
<dbReference type="SUPFAM" id="SSF46689">
    <property type="entry name" value="Homeodomain-like"/>
    <property type="match status" value="1"/>
</dbReference>
<keyword evidence="1 2" id="KW-0238">DNA-binding</keyword>
<dbReference type="InterPro" id="IPR009057">
    <property type="entry name" value="Homeodomain-like_sf"/>
</dbReference>
<evidence type="ECO:0000256" key="2">
    <source>
        <dbReference type="PROSITE-ProRule" id="PRU00335"/>
    </source>
</evidence>
<dbReference type="Gene3D" id="1.10.357.10">
    <property type="entry name" value="Tetracycline Repressor, domain 2"/>
    <property type="match status" value="1"/>
</dbReference>
<name>A0A937FAJ7_9CLOT</name>
<evidence type="ECO:0000313" key="5">
    <source>
        <dbReference type="Proteomes" id="UP000623681"/>
    </source>
</evidence>
<sequence>MKKTRRRGKELEEAILNSTWKLLKEQGYENLTMDSIAENAGTTKTVLYRRWNGKAELIIAAAKLNLPDLKLTVPNSGNLRNDLLELFSPSATIIESLGSDTVLGILRDQMQKVSFIDILSKISVQNAISQMLEQLFTYAHERKEIDKTKLTNTTKILPIYLFINALLIGDLNENTLVHMIDDILLPTYQHTLYM</sequence>
<dbReference type="Pfam" id="PF00440">
    <property type="entry name" value="TetR_N"/>
    <property type="match status" value="1"/>
</dbReference>
<reference evidence="4" key="1">
    <citation type="submission" date="2021-01" db="EMBL/GenBank/DDBJ databases">
        <title>Genome public.</title>
        <authorList>
            <person name="Liu C."/>
            <person name="Sun Q."/>
        </authorList>
    </citation>
    <scope>NUCLEOTIDE SEQUENCE</scope>
    <source>
        <strain evidence="4">YIM B02565</strain>
    </source>
</reference>
<protein>
    <submittedName>
        <fullName evidence="4">Helix-turn-helix transcriptional regulator</fullName>
    </submittedName>
</protein>
<dbReference type="EMBL" id="JAESWA010000010">
    <property type="protein sequence ID" value="MBL4930575.1"/>
    <property type="molecule type" value="Genomic_DNA"/>
</dbReference>
<dbReference type="GO" id="GO:0000976">
    <property type="term" value="F:transcription cis-regulatory region binding"/>
    <property type="evidence" value="ECO:0007669"/>
    <property type="project" value="TreeGrafter"/>
</dbReference>
<feature type="DNA-binding region" description="H-T-H motif" evidence="2">
    <location>
        <begin position="32"/>
        <end position="51"/>
    </location>
</feature>
<dbReference type="AlphaFoldDB" id="A0A937FAJ7"/>
<dbReference type="PRINTS" id="PR00455">
    <property type="entry name" value="HTHTETR"/>
</dbReference>
<dbReference type="PROSITE" id="PS50977">
    <property type="entry name" value="HTH_TETR_2"/>
    <property type="match status" value="1"/>
</dbReference>
<dbReference type="InterPro" id="IPR001647">
    <property type="entry name" value="HTH_TetR"/>
</dbReference>
<dbReference type="GO" id="GO:0003700">
    <property type="term" value="F:DNA-binding transcription factor activity"/>
    <property type="evidence" value="ECO:0007669"/>
    <property type="project" value="TreeGrafter"/>
</dbReference>
<dbReference type="RefSeq" id="WP_202765955.1">
    <property type="nucleotide sequence ID" value="NZ_JAESWA010000010.1"/>
</dbReference>